<comment type="caution">
    <text evidence="2">The sequence shown here is derived from an EMBL/GenBank/DDBJ whole genome shotgun (WGS) entry which is preliminary data.</text>
</comment>
<name>A0A834I1W0_RHYFE</name>
<dbReference type="EMBL" id="JAACXV010013650">
    <property type="protein sequence ID" value="KAF7272930.1"/>
    <property type="molecule type" value="Genomic_DNA"/>
</dbReference>
<dbReference type="AlphaFoldDB" id="A0A834I1W0"/>
<feature type="region of interest" description="Disordered" evidence="1">
    <location>
        <begin position="1"/>
        <end position="24"/>
    </location>
</feature>
<dbReference type="Proteomes" id="UP000625711">
    <property type="component" value="Unassembled WGS sequence"/>
</dbReference>
<evidence type="ECO:0000313" key="2">
    <source>
        <dbReference type="EMBL" id="KAF7272930.1"/>
    </source>
</evidence>
<organism evidence="2 3">
    <name type="scientific">Rhynchophorus ferrugineus</name>
    <name type="common">Red palm weevil</name>
    <name type="synonym">Curculio ferrugineus</name>
    <dbReference type="NCBI Taxonomy" id="354439"/>
    <lineage>
        <taxon>Eukaryota</taxon>
        <taxon>Metazoa</taxon>
        <taxon>Ecdysozoa</taxon>
        <taxon>Arthropoda</taxon>
        <taxon>Hexapoda</taxon>
        <taxon>Insecta</taxon>
        <taxon>Pterygota</taxon>
        <taxon>Neoptera</taxon>
        <taxon>Endopterygota</taxon>
        <taxon>Coleoptera</taxon>
        <taxon>Polyphaga</taxon>
        <taxon>Cucujiformia</taxon>
        <taxon>Curculionidae</taxon>
        <taxon>Dryophthorinae</taxon>
        <taxon>Rhynchophorus</taxon>
    </lineage>
</organism>
<protein>
    <submittedName>
        <fullName evidence="2">Uncharacterized protein</fullName>
    </submittedName>
</protein>
<gene>
    <name evidence="2" type="ORF">GWI33_014320</name>
</gene>
<keyword evidence="3" id="KW-1185">Reference proteome</keyword>
<evidence type="ECO:0000256" key="1">
    <source>
        <dbReference type="SAM" id="MobiDB-lite"/>
    </source>
</evidence>
<proteinExistence type="predicted"/>
<reference evidence="2" key="1">
    <citation type="submission" date="2020-08" db="EMBL/GenBank/DDBJ databases">
        <title>Genome sequencing and assembly of the red palm weevil Rhynchophorus ferrugineus.</title>
        <authorList>
            <person name="Dias G.B."/>
            <person name="Bergman C.M."/>
            <person name="Manee M."/>
        </authorList>
    </citation>
    <scope>NUCLEOTIDE SEQUENCE</scope>
    <source>
        <strain evidence="2">AA-2017</strain>
        <tissue evidence="2">Whole larva</tissue>
    </source>
</reference>
<sequence length="151" mass="17113">MYCTVDKSHCSATSSTNAKPKDGKDVSPIVFQEIGSDLNHRENEAFLSFFFSNNQTVPIVPSTPGFWLMFNSFTCRRTPVNSTKWFLKEFPSCPPARASPCVRRRAALCRACRSSGRGCRILLDDYWILQHGSVPYLFLMTQARKQPVILI</sequence>
<accession>A0A834I1W0</accession>
<evidence type="ECO:0000313" key="3">
    <source>
        <dbReference type="Proteomes" id="UP000625711"/>
    </source>
</evidence>